<evidence type="ECO:0000256" key="1">
    <source>
        <dbReference type="ARBA" id="ARBA00001946"/>
    </source>
</evidence>
<evidence type="ECO:0000256" key="3">
    <source>
        <dbReference type="ARBA" id="ARBA00022723"/>
    </source>
</evidence>
<organism evidence="10 11">
    <name type="scientific">Paramuricea clavata</name>
    <name type="common">Red gorgonian</name>
    <name type="synonym">Violescent sea-whip</name>
    <dbReference type="NCBI Taxonomy" id="317549"/>
    <lineage>
        <taxon>Eukaryota</taxon>
        <taxon>Metazoa</taxon>
        <taxon>Cnidaria</taxon>
        <taxon>Anthozoa</taxon>
        <taxon>Octocorallia</taxon>
        <taxon>Malacalcyonacea</taxon>
        <taxon>Plexauridae</taxon>
        <taxon>Paramuricea</taxon>
    </lineage>
</organism>
<protein>
    <submittedName>
        <fullName evidence="10">Flap endonuclease GEN homolog 1</fullName>
    </submittedName>
</protein>
<dbReference type="Gene3D" id="1.10.150.20">
    <property type="entry name" value="5' to 3' exonuclease, C-terminal subdomain"/>
    <property type="match status" value="1"/>
</dbReference>
<name>A0A6S7JE62_PARCT</name>
<evidence type="ECO:0000256" key="9">
    <source>
        <dbReference type="ARBA" id="ARBA00038112"/>
    </source>
</evidence>
<keyword evidence="5" id="KW-0227">DNA damage</keyword>
<dbReference type="AlphaFoldDB" id="A0A6S7JE62"/>
<evidence type="ECO:0000256" key="4">
    <source>
        <dbReference type="ARBA" id="ARBA00022759"/>
    </source>
</evidence>
<dbReference type="InterPro" id="IPR036279">
    <property type="entry name" value="5-3_exonuclease_C_sf"/>
</dbReference>
<accession>A0A6S7JE62</accession>
<dbReference type="GO" id="GO:0000400">
    <property type="term" value="F:four-way junction DNA binding"/>
    <property type="evidence" value="ECO:0007669"/>
    <property type="project" value="TreeGrafter"/>
</dbReference>
<dbReference type="SUPFAM" id="SSF88723">
    <property type="entry name" value="PIN domain-like"/>
    <property type="match status" value="1"/>
</dbReference>
<proteinExistence type="inferred from homology"/>
<dbReference type="SMART" id="SM00484">
    <property type="entry name" value="XPGI"/>
    <property type="match status" value="1"/>
</dbReference>
<dbReference type="GO" id="GO:0046872">
    <property type="term" value="F:metal ion binding"/>
    <property type="evidence" value="ECO:0007669"/>
    <property type="project" value="UniProtKB-KW"/>
</dbReference>
<dbReference type="PANTHER" id="PTHR11081">
    <property type="entry name" value="FLAP ENDONUCLEASE FAMILY MEMBER"/>
    <property type="match status" value="1"/>
</dbReference>
<keyword evidence="2" id="KW-0540">Nuclease</keyword>
<gene>
    <name evidence="10" type="ORF">PACLA_8A034092</name>
</gene>
<sequence>MLRLLGIPFVKSDGEAEAMCAWLNENNYADGVLTDDGDVFLYGAKVVYKDFNISSSKHPTDNLQVFRLEEVESVLGLTRRNMIALALLLGCDYLPAGVPGVGKETAMKLFTSLPGVDLLNRWVVNALLGDTDLKYTRGPSDEHSPLNDRYINFKSMSDHFV</sequence>
<dbReference type="FunFam" id="1.10.150.20:FF:000030">
    <property type="entry name" value="Flap endonuclease GEN-like 1"/>
    <property type="match status" value="1"/>
</dbReference>
<dbReference type="SMART" id="SM00279">
    <property type="entry name" value="HhH2"/>
    <property type="match status" value="1"/>
</dbReference>
<dbReference type="GO" id="GO:0017108">
    <property type="term" value="F:5'-flap endonuclease activity"/>
    <property type="evidence" value="ECO:0007669"/>
    <property type="project" value="TreeGrafter"/>
</dbReference>
<evidence type="ECO:0000256" key="5">
    <source>
        <dbReference type="ARBA" id="ARBA00022763"/>
    </source>
</evidence>
<keyword evidence="7" id="KW-0460">Magnesium</keyword>
<dbReference type="InterPro" id="IPR006086">
    <property type="entry name" value="XPG-I_dom"/>
</dbReference>
<keyword evidence="4 10" id="KW-0255">Endonuclease</keyword>
<comment type="similarity">
    <text evidence="9">Belongs to the XPG/RAD2 endonuclease family. GEN subfamily.</text>
</comment>
<dbReference type="EMBL" id="CACRXK020015625">
    <property type="protein sequence ID" value="CAB4028651.1"/>
    <property type="molecule type" value="Genomic_DNA"/>
</dbReference>
<keyword evidence="3" id="KW-0479">Metal-binding</keyword>
<dbReference type="PRINTS" id="PR00853">
    <property type="entry name" value="XPGRADSUPER"/>
</dbReference>
<dbReference type="InterPro" id="IPR008918">
    <property type="entry name" value="HhH2"/>
</dbReference>
<reference evidence="10" key="1">
    <citation type="submission" date="2020-04" db="EMBL/GenBank/DDBJ databases">
        <authorList>
            <person name="Alioto T."/>
            <person name="Alioto T."/>
            <person name="Gomez Garrido J."/>
        </authorList>
    </citation>
    <scope>NUCLEOTIDE SEQUENCE</scope>
    <source>
        <strain evidence="10">A484AB</strain>
    </source>
</reference>
<evidence type="ECO:0000256" key="6">
    <source>
        <dbReference type="ARBA" id="ARBA00022801"/>
    </source>
</evidence>
<comment type="caution">
    <text evidence="10">The sequence shown here is derived from an EMBL/GenBank/DDBJ whole genome shotgun (WGS) entry which is preliminary data.</text>
</comment>
<evidence type="ECO:0000313" key="11">
    <source>
        <dbReference type="Proteomes" id="UP001152795"/>
    </source>
</evidence>
<dbReference type="Gene3D" id="3.40.50.1010">
    <property type="entry name" value="5'-nuclease"/>
    <property type="match status" value="1"/>
</dbReference>
<dbReference type="InterPro" id="IPR029060">
    <property type="entry name" value="PIN-like_dom_sf"/>
</dbReference>
<dbReference type="Pfam" id="PF00867">
    <property type="entry name" value="XPG_I"/>
    <property type="match status" value="1"/>
</dbReference>
<dbReference type="GO" id="GO:0006281">
    <property type="term" value="P:DNA repair"/>
    <property type="evidence" value="ECO:0007669"/>
    <property type="project" value="UniProtKB-KW"/>
</dbReference>
<keyword evidence="8" id="KW-0234">DNA repair</keyword>
<evidence type="ECO:0000256" key="7">
    <source>
        <dbReference type="ARBA" id="ARBA00022842"/>
    </source>
</evidence>
<dbReference type="OrthoDB" id="2959108at2759"/>
<evidence type="ECO:0000256" key="8">
    <source>
        <dbReference type="ARBA" id="ARBA00023204"/>
    </source>
</evidence>
<comment type="cofactor">
    <cofactor evidence="1">
        <name>Mg(2+)</name>
        <dbReference type="ChEBI" id="CHEBI:18420"/>
    </cofactor>
</comment>
<dbReference type="InterPro" id="IPR006084">
    <property type="entry name" value="XPG/Rad2"/>
</dbReference>
<keyword evidence="11" id="KW-1185">Reference proteome</keyword>
<keyword evidence="6" id="KW-0378">Hydrolase</keyword>
<dbReference type="PANTHER" id="PTHR11081:SF70">
    <property type="entry name" value="FLAP ENDONUCLEASE GEN HOMOLOG 1"/>
    <property type="match status" value="1"/>
</dbReference>
<evidence type="ECO:0000313" key="10">
    <source>
        <dbReference type="EMBL" id="CAB4028651.1"/>
    </source>
</evidence>
<dbReference type="Proteomes" id="UP001152795">
    <property type="component" value="Unassembled WGS sequence"/>
</dbReference>
<evidence type="ECO:0000256" key="2">
    <source>
        <dbReference type="ARBA" id="ARBA00022722"/>
    </source>
</evidence>
<dbReference type="SUPFAM" id="SSF47807">
    <property type="entry name" value="5' to 3' exonuclease, C-terminal subdomain"/>
    <property type="match status" value="1"/>
</dbReference>
<dbReference type="GO" id="GO:0008821">
    <property type="term" value="F:crossover junction DNA endonuclease activity"/>
    <property type="evidence" value="ECO:0007669"/>
    <property type="project" value="UniProtKB-ARBA"/>
</dbReference>